<dbReference type="AlphaFoldDB" id="A0A485K804"/>
<feature type="region of interest" description="Disordered" evidence="1">
    <location>
        <begin position="192"/>
        <end position="233"/>
    </location>
</feature>
<accession>A0A485K804</accession>
<sequence length="315" mass="34701">MMKLRIKLDESLRGWSDKVICSQFVKENPGSQWGSKFPELLIHMKNPTTMVIPCYDLKTCVAMGGTTFTLGGKEYQVPQYTRYGSNYYVTFTKVNNDDMARAIVVKLACLTKSVITAFNSTADQMVASPHLRVTFKTSAQPPQMVPKNDIPLREIVITDPAGNPYTAVFQHNISALNTNLPPSIAALRAEKRKNCKGGSASPNSGKQNTQAQPQETGTMESVVETSPNPVSSSASFDMEVVEEQSTQPVPSVESVDMEVLQDQQVRKDSQQFDTVDMEGNQAHCVAQESIQEVACDGFRGRDHGLPKLARSSSKW</sequence>
<protein>
    <submittedName>
        <fullName evidence="3">Aste57867_1508 protein</fullName>
    </submittedName>
</protein>
<proteinExistence type="predicted"/>
<evidence type="ECO:0000256" key="1">
    <source>
        <dbReference type="SAM" id="MobiDB-lite"/>
    </source>
</evidence>
<reference evidence="3 4" key="1">
    <citation type="submission" date="2019-03" db="EMBL/GenBank/DDBJ databases">
        <authorList>
            <person name="Gaulin E."/>
            <person name="Dumas B."/>
        </authorList>
    </citation>
    <scope>NUCLEOTIDE SEQUENCE [LARGE SCALE GENOMIC DNA]</scope>
    <source>
        <strain evidence="3">CBS 568.67</strain>
    </source>
</reference>
<name>A0A485K804_9STRA</name>
<evidence type="ECO:0000313" key="2">
    <source>
        <dbReference type="EMBL" id="KAF0718753.1"/>
    </source>
</evidence>
<evidence type="ECO:0000313" key="4">
    <source>
        <dbReference type="Proteomes" id="UP000332933"/>
    </source>
</evidence>
<gene>
    <name evidence="3" type="primary">Aste57867_1508</name>
    <name evidence="2" type="ORF">As57867_001507</name>
    <name evidence="3" type="ORF">ASTE57867_1508</name>
</gene>
<dbReference type="EMBL" id="VJMH01000124">
    <property type="protein sequence ID" value="KAF0718753.1"/>
    <property type="molecule type" value="Genomic_DNA"/>
</dbReference>
<organism evidence="3 4">
    <name type="scientific">Aphanomyces stellatus</name>
    <dbReference type="NCBI Taxonomy" id="120398"/>
    <lineage>
        <taxon>Eukaryota</taxon>
        <taxon>Sar</taxon>
        <taxon>Stramenopiles</taxon>
        <taxon>Oomycota</taxon>
        <taxon>Saprolegniomycetes</taxon>
        <taxon>Saprolegniales</taxon>
        <taxon>Verrucalvaceae</taxon>
        <taxon>Aphanomyces</taxon>
    </lineage>
</organism>
<feature type="compositionally biased region" description="Polar residues" evidence="1">
    <location>
        <begin position="200"/>
        <end position="233"/>
    </location>
</feature>
<reference evidence="2" key="2">
    <citation type="submission" date="2019-06" db="EMBL/GenBank/DDBJ databases">
        <title>Genomics analysis of Aphanomyces spp. identifies a new class of oomycete effector associated with host adaptation.</title>
        <authorList>
            <person name="Gaulin E."/>
        </authorList>
    </citation>
    <scope>NUCLEOTIDE SEQUENCE</scope>
    <source>
        <strain evidence="2">CBS 578.67</strain>
    </source>
</reference>
<dbReference type="EMBL" id="CAADRA010000124">
    <property type="protein sequence ID" value="VFT78724.1"/>
    <property type="molecule type" value="Genomic_DNA"/>
</dbReference>
<dbReference type="Proteomes" id="UP000332933">
    <property type="component" value="Unassembled WGS sequence"/>
</dbReference>
<evidence type="ECO:0000313" key="3">
    <source>
        <dbReference type="EMBL" id="VFT78724.1"/>
    </source>
</evidence>
<keyword evidence="4" id="KW-1185">Reference proteome</keyword>